<organism evidence="2 3">
    <name type="scientific">Solanum commersonii</name>
    <name type="common">Commerson's wild potato</name>
    <name type="synonym">Commerson's nightshade</name>
    <dbReference type="NCBI Taxonomy" id="4109"/>
    <lineage>
        <taxon>Eukaryota</taxon>
        <taxon>Viridiplantae</taxon>
        <taxon>Streptophyta</taxon>
        <taxon>Embryophyta</taxon>
        <taxon>Tracheophyta</taxon>
        <taxon>Spermatophyta</taxon>
        <taxon>Magnoliopsida</taxon>
        <taxon>eudicotyledons</taxon>
        <taxon>Gunneridae</taxon>
        <taxon>Pentapetalae</taxon>
        <taxon>asterids</taxon>
        <taxon>lamiids</taxon>
        <taxon>Solanales</taxon>
        <taxon>Solanaceae</taxon>
        <taxon>Solanoideae</taxon>
        <taxon>Solaneae</taxon>
        <taxon>Solanum</taxon>
    </lineage>
</organism>
<dbReference type="PANTHER" id="PTHR34427">
    <property type="entry name" value="DUF4283 DOMAIN PROTEIN"/>
    <property type="match status" value="1"/>
</dbReference>
<dbReference type="AlphaFoldDB" id="A0A9J5ZCV1"/>
<evidence type="ECO:0000313" key="2">
    <source>
        <dbReference type="EMBL" id="KAG5610787.1"/>
    </source>
</evidence>
<accession>A0A9J5ZCV1</accession>
<dbReference type="EMBL" id="JACXVP010000004">
    <property type="protein sequence ID" value="KAG5610787.1"/>
    <property type="molecule type" value="Genomic_DNA"/>
</dbReference>
<dbReference type="PANTHER" id="PTHR34427:SF17">
    <property type="entry name" value="DUF4283 DOMAIN-CONTAINING PROTEIN"/>
    <property type="match status" value="1"/>
</dbReference>
<comment type="caution">
    <text evidence="2">The sequence shown here is derived from an EMBL/GenBank/DDBJ whole genome shotgun (WGS) entry which is preliminary data.</text>
</comment>
<evidence type="ECO:0000313" key="3">
    <source>
        <dbReference type="Proteomes" id="UP000824120"/>
    </source>
</evidence>
<dbReference type="InterPro" id="IPR025558">
    <property type="entry name" value="DUF4283"/>
</dbReference>
<reference evidence="2 3" key="1">
    <citation type="submission" date="2020-09" db="EMBL/GenBank/DDBJ databases">
        <title>De no assembly of potato wild relative species, Solanum commersonii.</title>
        <authorList>
            <person name="Cho K."/>
        </authorList>
    </citation>
    <scope>NUCLEOTIDE SEQUENCE [LARGE SCALE GENOMIC DNA]</scope>
    <source>
        <strain evidence="2">LZ3.2</strain>
        <tissue evidence="2">Leaf</tissue>
    </source>
</reference>
<protein>
    <recommendedName>
        <fullName evidence="1">DUF4283 domain-containing protein</fullName>
    </recommendedName>
</protein>
<name>A0A9J5ZCV1_SOLCO</name>
<sequence length="366" mass="40944">MSADVTFFESQPYYTSSDHLDISKVLPIPQVLPVPTFEGPTVSSPSPVIVPPLLTYHRRPRPAIVSNDSCHAPDPAPTVALPPASQSIALQKGNRGLCRRWGGKLRHTSTESHCNFNMYGRFVRIEAVLGDRKSSVIISEIICNGGWADIAEKILGHLRSTSKPPRIPLARTFREAASPSDWPVHTKNTATEVQNSIKISHAAELDSSKFLSQCLIGIFNDPFHSSPNTDVIQKWFLNRWKITAGLKITPLSHNQFLFEMPSRQEAARIMAGEWFWNGRKLTLKWWSPEAGTEIDAPISEFQWVKALGIPLHAWSESTFKVIGNMCGVFVDTDEDTKRKNHLYWARICVKKSGTVLPNKIKLEVGD</sequence>
<keyword evidence="3" id="KW-1185">Reference proteome</keyword>
<proteinExistence type="predicted"/>
<dbReference type="Pfam" id="PF14111">
    <property type="entry name" value="DUF4283"/>
    <property type="match status" value="1"/>
</dbReference>
<dbReference type="Proteomes" id="UP000824120">
    <property type="component" value="Chromosome 4"/>
</dbReference>
<gene>
    <name evidence="2" type="ORF">H5410_022068</name>
</gene>
<evidence type="ECO:0000259" key="1">
    <source>
        <dbReference type="Pfam" id="PF14111"/>
    </source>
</evidence>
<feature type="domain" description="DUF4283" evidence="1">
    <location>
        <begin position="211"/>
        <end position="291"/>
    </location>
</feature>
<dbReference type="OrthoDB" id="1305046at2759"/>